<dbReference type="CDD" id="cd05233">
    <property type="entry name" value="SDR_c"/>
    <property type="match status" value="1"/>
</dbReference>
<proteinExistence type="inferred from homology"/>
<dbReference type="InterPro" id="IPR002347">
    <property type="entry name" value="SDR_fam"/>
</dbReference>
<accession>A0A512APB9</accession>
<dbReference type="PANTHER" id="PTHR42760">
    <property type="entry name" value="SHORT-CHAIN DEHYDROGENASES/REDUCTASES FAMILY MEMBER"/>
    <property type="match status" value="1"/>
</dbReference>
<dbReference type="SUPFAM" id="SSF51735">
    <property type="entry name" value="NAD(P)-binding Rossmann-fold domains"/>
    <property type="match status" value="1"/>
</dbReference>
<dbReference type="OrthoDB" id="286404at2"/>
<dbReference type="InterPro" id="IPR036291">
    <property type="entry name" value="NAD(P)-bd_dom_sf"/>
</dbReference>
<organism evidence="2 3">
    <name type="scientific">Novosphingobium sediminis</name>
    <dbReference type="NCBI Taxonomy" id="707214"/>
    <lineage>
        <taxon>Bacteria</taxon>
        <taxon>Pseudomonadati</taxon>
        <taxon>Pseudomonadota</taxon>
        <taxon>Alphaproteobacteria</taxon>
        <taxon>Sphingomonadales</taxon>
        <taxon>Sphingomonadaceae</taxon>
        <taxon>Novosphingobium</taxon>
    </lineage>
</organism>
<dbReference type="PRINTS" id="PR00081">
    <property type="entry name" value="GDHRDH"/>
</dbReference>
<dbReference type="Pfam" id="PF13561">
    <property type="entry name" value="adh_short_C2"/>
    <property type="match status" value="1"/>
</dbReference>
<dbReference type="Proteomes" id="UP000321464">
    <property type="component" value="Unassembled WGS sequence"/>
</dbReference>
<protein>
    <submittedName>
        <fullName evidence="2">Oxidoreductase</fullName>
    </submittedName>
</protein>
<gene>
    <name evidence="2" type="ORF">NSE01_33760</name>
</gene>
<comment type="caution">
    <text evidence="2">The sequence shown here is derived from an EMBL/GenBank/DDBJ whole genome shotgun (WGS) entry which is preliminary data.</text>
</comment>
<name>A0A512APB9_9SPHN</name>
<evidence type="ECO:0000313" key="3">
    <source>
        <dbReference type="Proteomes" id="UP000321464"/>
    </source>
</evidence>
<dbReference type="InterPro" id="IPR020904">
    <property type="entry name" value="Sc_DH/Rdtase_CS"/>
</dbReference>
<dbReference type="FunFam" id="3.40.50.720:FF:000084">
    <property type="entry name" value="Short-chain dehydrogenase reductase"/>
    <property type="match status" value="1"/>
</dbReference>
<comment type="similarity">
    <text evidence="1">Belongs to the short-chain dehydrogenases/reductases (SDR) family.</text>
</comment>
<dbReference type="EMBL" id="BJYR01000023">
    <property type="protein sequence ID" value="GEO01544.1"/>
    <property type="molecule type" value="Genomic_DNA"/>
</dbReference>
<dbReference type="Gene3D" id="3.40.50.720">
    <property type="entry name" value="NAD(P)-binding Rossmann-like Domain"/>
    <property type="match status" value="1"/>
</dbReference>
<dbReference type="PANTHER" id="PTHR42760:SF132">
    <property type="entry name" value="SHORT-CHAIN DEHYDROGENASE_REDUCTASE FAMILY PROTEIN"/>
    <property type="match status" value="1"/>
</dbReference>
<dbReference type="RefSeq" id="WP_147160855.1">
    <property type="nucleotide sequence ID" value="NZ_BJYR01000023.1"/>
</dbReference>
<dbReference type="AlphaFoldDB" id="A0A512APB9"/>
<evidence type="ECO:0000313" key="2">
    <source>
        <dbReference type="EMBL" id="GEO01544.1"/>
    </source>
</evidence>
<dbReference type="GO" id="GO:0016616">
    <property type="term" value="F:oxidoreductase activity, acting on the CH-OH group of donors, NAD or NADP as acceptor"/>
    <property type="evidence" value="ECO:0007669"/>
    <property type="project" value="TreeGrafter"/>
</dbReference>
<evidence type="ECO:0000256" key="1">
    <source>
        <dbReference type="ARBA" id="ARBA00006484"/>
    </source>
</evidence>
<reference evidence="2 3" key="1">
    <citation type="submission" date="2019-07" db="EMBL/GenBank/DDBJ databases">
        <title>Whole genome shotgun sequence of Novosphingobium sediminis NBRC 106119.</title>
        <authorList>
            <person name="Hosoyama A."/>
            <person name="Uohara A."/>
            <person name="Ohji S."/>
            <person name="Ichikawa N."/>
        </authorList>
    </citation>
    <scope>NUCLEOTIDE SEQUENCE [LARGE SCALE GENOMIC DNA]</scope>
    <source>
        <strain evidence="2 3">NBRC 106119</strain>
    </source>
</reference>
<dbReference type="PROSITE" id="PS00061">
    <property type="entry name" value="ADH_SHORT"/>
    <property type="match status" value="1"/>
</dbReference>
<keyword evidence="3" id="KW-1185">Reference proteome</keyword>
<sequence length="244" mass="25939">MLELDFSGRTVLVVGGSSGIGNGVAQAFRAQGAEVHVWGTRPREAYRAEDGSDLTGLHYAQVDVSDFDAVAREPLAFEKLDVLVTCQGTVAYSRKEFEMETFRKVVDVNLNSVMACCMKVEALLAASQGVAVVFGSIAGLHSSIGNPAYAASKAGTHMLVRTLGETWAKLGIRINGIAPGLVDTKLTRITTAEPERLQAQLKKIPMRRMGTPADMAGPALFLASDLAAYMTGQVLVVDGGRLLP</sequence>